<organism evidence="1 2">
    <name type="scientific">Symbiopectobacterium purcellii</name>
    <dbReference type="NCBI Taxonomy" id="2871826"/>
    <lineage>
        <taxon>Bacteria</taxon>
        <taxon>Pseudomonadati</taxon>
        <taxon>Pseudomonadota</taxon>
        <taxon>Gammaproteobacteria</taxon>
        <taxon>Enterobacterales</taxon>
        <taxon>Enterobacteriaceae</taxon>
    </lineage>
</organism>
<sequence>MEQELGCVFMPSLISILINAQEKKGALLTQEEVEDIRDRSVVMSMPKSVCETMDKERGYKDIDPEFAWLEYLHHNGVLDEIASKIKSEE</sequence>
<keyword evidence="2" id="KW-1185">Reference proteome</keyword>
<evidence type="ECO:0000313" key="1">
    <source>
        <dbReference type="EMBL" id="QZN95892.1"/>
    </source>
</evidence>
<dbReference type="EMBL" id="CP081864">
    <property type="protein sequence ID" value="QZN95892.1"/>
    <property type="molecule type" value="Genomic_DNA"/>
</dbReference>
<dbReference type="Proteomes" id="UP000825886">
    <property type="component" value="Chromosome"/>
</dbReference>
<gene>
    <name evidence="1" type="ORF">K6K13_22750</name>
</gene>
<reference evidence="1 2" key="1">
    <citation type="submission" date="2021-08" db="EMBL/GenBank/DDBJ databases">
        <title>Culture and genomic analysis of Symbiopectobacterium purcellii sp. nov. gen. nov., isolated from the leafhopper Empoasca decipiens.</title>
        <authorList>
            <person name="Nadal-Jimenez P."/>
            <person name="Siozios S."/>
            <person name="Halliday N."/>
            <person name="Camara M."/>
            <person name="Hurst G.D.D."/>
        </authorList>
    </citation>
    <scope>NUCLEOTIDE SEQUENCE [LARGE SCALE GENOMIC DNA]</scope>
    <source>
        <strain evidence="1 2">SyEd1</strain>
    </source>
</reference>
<protein>
    <submittedName>
        <fullName evidence="1">Uncharacterized protein</fullName>
    </submittedName>
</protein>
<accession>A0ABX9ALL3</accession>
<name>A0ABX9ALL3_9ENTR</name>
<evidence type="ECO:0000313" key="2">
    <source>
        <dbReference type="Proteomes" id="UP000825886"/>
    </source>
</evidence>
<proteinExistence type="predicted"/>
<dbReference type="RefSeq" id="WP_222158962.1">
    <property type="nucleotide sequence ID" value="NZ_CP081864.1"/>
</dbReference>